<proteinExistence type="predicted"/>
<dbReference type="Proteomes" id="UP000613266">
    <property type="component" value="Unassembled WGS sequence"/>
</dbReference>
<reference evidence="2" key="1">
    <citation type="submission" date="2020-12" db="EMBL/GenBank/DDBJ databases">
        <title>The genome sequence of Inhella sp. 1Y17.</title>
        <authorList>
            <person name="Liu Y."/>
        </authorList>
    </citation>
    <scope>NUCLEOTIDE SEQUENCE</scope>
    <source>
        <strain evidence="2">1Y17</strain>
    </source>
</reference>
<feature type="region of interest" description="Disordered" evidence="1">
    <location>
        <begin position="68"/>
        <end position="105"/>
    </location>
</feature>
<evidence type="ECO:0000256" key="1">
    <source>
        <dbReference type="SAM" id="MobiDB-lite"/>
    </source>
</evidence>
<comment type="caution">
    <text evidence="2">The sequence shown here is derived from an EMBL/GenBank/DDBJ whole genome shotgun (WGS) entry which is preliminary data.</text>
</comment>
<name>A0A931J4A4_9BURK</name>
<dbReference type="EMBL" id="JAEDAK010000003">
    <property type="protein sequence ID" value="MBH9576612.1"/>
    <property type="molecule type" value="Genomic_DNA"/>
</dbReference>
<gene>
    <name evidence="2" type="ORF">I7X39_06830</name>
</gene>
<organism evidence="2 3">
    <name type="scientific">Inhella proteolytica</name>
    <dbReference type="NCBI Taxonomy" id="2795029"/>
    <lineage>
        <taxon>Bacteria</taxon>
        <taxon>Pseudomonadati</taxon>
        <taxon>Pseudomonadota</taxon>
        <taxon>Betaproteobacteria</taxon>
        <taxon>Burkholderiales</taxon>
        <taxon>Sphaerotilaceae</taxon>
        <taxon>Inhella</taxon>
    </lineage>
</organism>
<evidence type="ECO:0000313" key="2">
    <source>
        <dbReference type="EMBL" id="MBH9576612.1"/>
    </source>
</evidence>
<keyword evidence="3" id="KW-1185">Reference proteome</keyword>
<feature type="compositionally biased region" description="Low complexity" evidence="1">
    <location>
        <begin position="68"/>
        <end position="80"/>
    </location>
</feature>
<evidence type="ECO:0000313" key="3">
    <source>
        <dbReference type="Proteomes" id="UP000613266"/>
    </source>
</evidence>
<sequence length="105" mass="11329">MVALIAAPACAMNCPAPHLYALQVQVARTPANGVAGSIEHVLSGRRHSFASVTELVSWLLQEQALQATRPAATPAAASNSPRRRRSDREDHPVTPPFRPHFQRSG</sequence>
<protein>
    <submittedName>
        <fullName evidence="2">Uncharacterized protein</fullName>
    </submittedName>
</protein>
<accession>A0A931J4A4</accession>
<dbReference type="AlphaFoldDB" id="A0A931J4A4"/>